<sequence length="78" mass="8666">MSVGLSRLNLSYLSTAIPDPSAKCGDYRYGFKKPSDHHRTSRADARPGAADYLTGLLRNGMMVAKKNVVYFMLLILED</sequence>
<dbReference type="AlphaFoldDB" id="A0A2H1WJ49"/>
<proteinExistence type="predicted"/>
<protein>
    <submittedName>
        <fullName evidence="1">SFRICE_038588</fullName>
    </submittedName>
</protein>
<reference evidence="1" key="1">
    <citation type="submission" date="2016-07" db="EMBL/GenBank/DDBJ databases">
        <authorList>
            <person name="Bretaudeau A."/>
        </authorList>
    </citation>
    <scope>NUCLEOTIDE SEQUENCE</scope>
    <source>
        <strain evidence="1">Rice</strain>
        <tissue evidence="1">Whole body</tissue>
    </source>
</reference>
<name>A0A2H1WJ49_SPOFR</name>
<organism evidence="1">
    <name type="scientific">Spodoptera frugiperda</name>
    <name type="common">Fall armyworm</name>
    <dbReference type="NCBI Taxonomy" id="7108"/>
    <lineage>
        <taxon>Eukaryota</taxon>
        <taxon>Metazoa</taxon>
        <taxon>Ecdysozoa</taxon>
        <taxon>Arthropoda</taxon>
        <taxon>Hexapoda</taxon>
        <taxon>Insecta</taxon>
        <taxon>Pterygota</taxon>
        <taxon>Neoptera</taxon>
        <taxon>Endopterygota</taxon>
        <taxon>Lepidoptera</taxon>
        <taxon>Glossata</taxon>
        <taxon>Ditrysia</taxon>
        <taxon>Noctuoidea</taxon>
        <taxon>Noctuidae</taxon>
        <taxon>Amphipyrinae</taxon>
        <taxon>Spodoptera</taxon>
    </lineage>
</organism>
<gene>
    <name evidence="1" type="ORF">SFRICE_038588</name>
</gene>
<dbReference type="EMBL" id="ODYU01008688">
    <property type="protein sequence ID" value="SOQ52474.1"/>
    <property type="molecule type" value="Genomic_DNA"/>
</dbReference>
<evidence type="ECO:0000313" key="1">
    <source>
        <dbReference type="EMBL" id="SOQ52474.1"/>
    </source>
</evidence>
<accession>A0A2H1WJ49</accession>